<dbReference type="OrthoDB" id="10507224at2759"/>
<feature type="region of interest" description="Disordered" evidence="1">
    <location>
        <begin position="1"/>
        <end position="26"/>
    </location>
</feature>
<keyword evidence="3" id="KW-1185">Reference proteome</keyword>
<protein>
    <submittedName>
        <fullName evidence="2">Uncharacterized protein</fullName>
    </submittedName>
</protein>
<feature type="compositionally biased region" description="Low complexity" evidence="1">
    <location>
        <begin position="434"/>
        <end position="446"/>
    </location>
</feature>
<sequence length="446" mass="45608">MAEERGGGGGGSGSGSGSQPDEPLPYLAPDDSQEFVRMADLFIILPSDNKDGLQQRLPLHSQVLSRSCAAVAHMLASLADERSGVACSPAQPLDISTFFAGSSRQAALLFLACAYSPEAAPARLQAALDGGGGLPAITGMLALAHRLDAARLLHAALDWAHGWRDEVYAEDPTLWLSTAAALQLDGLRGRLAAWTVSRLGQGPEAAAALLQKLDFAALPPDTAPMLLDGLAAAATHPPTAAAYERRAGPGSLCQHAAAAAAAAAELEAAEAAQLAGGLDALFEAQQQQAAEDWDEGWDEAEAEGDDWEDDGLPAPLFDGAHPVEGPFDGLLPELLEGVQLEDAAGQAVAAGAQGWPEEFEAWEQQQAAAAGALAGEAEAEADVDAWGDEFEAWEQQQEQPGAGEAAEGAEAEAAWEQQPADGDGADDAGGGTGAEAAGSSSGSKEL</sequence>
<organism evidence="2 3">
    <name type="scientific">Chlorella sorokiniana</name>
    <name type="common">Freshwater green alga</name>
    <dbReference type="NCBI Taxonomy" id="3076"/>
    <lineage>
        <taxon>Eukaryota</taxon>
        <taxon>Viridiplantae</taxon>
        <taxon>Chlorophyta</taxon>
        <taxon>core chlorophytes</taxon>
        <taxon>Trebouxiophyceae</taxon>
        <taxon>Chlorellales</taxon>
        <taxon>Chlorellaceae</taxon>
        <taxon>Chlorella clade</taxon>
        <taxon>Chlorella</taxon>
    </lineage>
</organism>
<evidence type="ECO:0000256" key="1">
    <source>
        <dbReference type="SAM" id="MobiDB-lite"/>
    </source>
</evidence>
<proteinExistence type="predicted"/>
<accession>A0A2P6TBU7</accession>
<dbReference type="EMBL" id="LHPG02000026">
    <property type="protein sequence ID" value="PRW18359.1"/>
    <property type="molecule type" value="Genomic_DNA"/>
</dbReference>
<evidence type="ECO:0000313" key="2">
    <source>
        <dbReference type="EMBL" id="PRW18359.1"/>
    </source>
</evidence>
<feature type="compositionally biased region" description="Low complexity" evidence="1">
    <location>
        <begin position="393"/>
        <end position="422"/>
    </location>
</feature>
<feature type="compositionally biased region" description="Gly residues" evidence="1">
    <location>
        <begin position="7"/>
        <end position="16"/>
    </location>
</feature>
<dbReference type="AlphaFoldDB" id="A0A2P6TBU7"/>
<feature type="region of interest" description="Disordered" evidence="1">
    <location>
        <begin position="389"/>
        <end position="446"/>
    </location>
</feature>
<name>A0A2P6TBU7_CHLSO</name>
<reference evidence="2 3" key="1">
    <citation type="journal article" date="2018" name="Plant J.">
        <title>Genome sequences of Chlorella sorokiniana UTEX 1602 and Micractinium conductrix SAG 241.80: implications to maltose excretion by a green alga.</title>
        <authorList>
            <person name="Arriola M.B."/>
            <person name="Velmurugan N."/>
            <person name="Zhang Y."/>
            <person name="Plunkett M.H."/>
            <person name="Hondzo H."/>
            <person name="Barney B.M."/>
        </authorList>
    </citation>
    <scope>NUCLEOTIDE SEQUENCE [LARGE SCALE GENOMIC DNA]</scope>
    <source>
        <strain evidence="3">UTEX 1602</strain>
    </source>
</reference>
<gene>
    <name evidence="2" type="ORF">C2E21_9268</name>
</gene>
<dbReference type="Proteomes" id="UP000239899">
    <property type="component" value="Unassembled WGS sequence"/>
</dbReference>
<comment type="caution">
    <text evidence="2">The sequence shown here is derived from an EMBL/GenBank/DDBJ whole genome shotgun (WGS) entry which is preliminary data.</text>
</comment>
<evidence type="ECO:0000313" key="3">
    <source>
        <dbReference type="Proteomes" id="UP000239899"/>
    </source>
</evidence>